<organism evidence="1 2">
    <name type="scientific">Rugosimonospora acidiphila</name>
    <dbReference type="NCBI Taxonomy" id="556531"/>
    <lineage>
        <taxon>Bacteria</taxon>
        <taxon>Bacillati</taxon>
        <taxon>Actinomycetota</taxon>
        <taxon>Actinomycetes</taxon>
        <taxon>Micromonosporales</taxon>
        <taxon>Micromonosporaceae</taxon>
        <taxon>Rugosimonospora</taxon>
    </lineage>
</organism>
<evidence type="ECO:0000313" key="2">
    <source>
        <dbReference type="Proteomes" id="UP001501570"/>
    </source>
</evidence>
<proteinExistence type="predicted"/>
<dbReference type="EMBL" id="BAABJQ010000019">
    <property type="protein sequence ID" value="GAA5193579.1"/>
    <property type="molecule type" value="Genomic_DNA"/>
</dbReference>
<keyword evidence="2" id="KW-1185">Reference proteome</keyword>
<evidence type="ECO:0008006" key="3">
    <source>
        <dbReference type="Google" id="ProtNLM"/>
    </source>
</evidence>
<comment type="caution">
    <text evidence="1">The sequence shown here is derived from an EMBL/GenBank/DDBJ whole genome shotgun (WGS) entry which is preliminary data.</text>
</comment>
<name>A0ABP9SDT8_9ACTN</name>
<dbReference type="RefSeq" id="WP_345634528.1">
    <property type="nucleotide sequence ID" value="NZ_BAABJQ010000019.1"/>
</dbReference>
<dbReference type="Proteomes" id="UP001501570">
    <property type="component" value="Unassembled WGS sequence"/>
</dbReference>
<protein>
    <recommendedName>
        <fullName evidence="3">GAF domain-containing protein</fullName>
    </recommendedName>
</protein>
<reference evidence="2" key="1">
    <citation type="journal article" date="2019" name="Int. J. Syst. Evol. Microbiol.">
        <title>The Global Catalogue of Microorganisms (GCM) 10K type strain sequencing project: providing services to taxonomists for standard genome sequencing and annotation.</title>
        <authorList>
            <consortium name="The Broad Institute Genomics Platform"/>
            <consortium name="The Broad Institute Genome Sequencing Center for Infectious Disease"/>
            <person name="Wu L."/>
            <person name="Ma J."/>
        </authorList>
    </citation>
    <scope>NUCLEOTIDE SEQUENCE [LARGE SCALE GENOMIC DNA]</scope>
    <source>
        <strain evidence="2">JCM 18304</strain>
    </source>
</reference>
<accession>A0ABP9SDT8</accession>
<sequence length="113" mass="12341">MHALPMRLRAETIGALNLFTTAPGALDLEKLRVGQAVAGIATVGLLQQRAIHRRDALAEQLQIALNAHPSPHRWSNAHIHRTSENVARTTCIDCTASHRSWRTLVRIVGASIA</sequence>
<evidence type="ECO:0000313" key="1">
    <source>
        <dbReference type="EMBL" id="GAA5193579.1"/>
    </source>
</evidence>
<gene>
    <name evidence="1" type="ORF">GCM10023322_55910</name>
</gene>